<keyword evidence="2" id="KW-1185">Reference proteome</keyword>
<reference evidence="1 2" key="1">
    <citation type="submission" date="2020-09" db="EMBL/GenBank/DDBJ databases">
        <title>De no assembly of potato wild relative species, Solanum commersonii.</title>
        <authorList>
            <person name="Cho K."/>
        </authorList>
    </citation>
    <scope>NUCLEOTIDE SEQUENCE [LARGE SCALE GENOMIC DNA]</scope>
    <source>
        <strain evidence="1">LZ3.2</strain>
        <tissue evidence="1">Leaf</tissue>
    </source>
</reference>
<organism evidence="1 2">
    <name type="scientific">Solanum commersonii</name>
    <name type="common">Commerson's wild potato</name>
    <name type="synonym">Commerson's nightshade</name>
    <dbReference type="NCBI Taxonomy" id="4109"/>
    <lineage>
        <taxon>Eukaryota</taxon>
        <taxon>Viridiplantae</taxon>
        <taxon>Streptophyta</taxon>
        <taxon>Embryophyta</taxon>
        <taxon>Tracheophyta</taxon>
        <taxon>Spermatophyta</taxon>
        <taxon>Magnoliopsida</taxon>
        <taxon>eudicotyledons</taxon>
        <taxon>Gunneridae</taxon>
        <taxon>Pentapetalae</taxon>
        <taxon>asterids</taxon>
        <taxon>lamiids</taxon>
        <taxon>Solanales</taxon>
        <taxon>Solanaceae</taxon>
        <taxon>Solanoideae</taxon>
        <taxon>Solaneae</taxon>
        <taxon>Solanum</taxon>
    </lineage>
</organism>
<dbReference type="AlphaFoldDB" id="A0A9J6AG89"/>
<gene>
    <name evidence="1" type="ORF">H5410_008810</name>
</gene>
<dbReference type="EMBL" id="JACXVP010000002">
    <property type="protein sequence ID" value="KAG5623592.1"/>
    <property type="molecule type" value="Genomic_DNA"/>
</dbReference>
<protein>
    <submittedName>
        <fullName evidence="1">Uncharacterized protein</fullName>
    </submittedName>
</protein>
<evidence type="ECO:0000313" key="2">
    <source>
        <dbReference type="Proteomes" id="UP000824120"/>
    </source>
</evidence>
<proteinExistence type="predicted"/>
<comment type="caution">
    <text evidence="1">The sequence shown here is derived from an EMBL/GenBank/DDBJ whole genome shotgun (WGS) entry which is preliminary data.</text>
</comment>
<evidence type="ECO:0000313" key="1">
    <source>
        <dbReference type="EMBL" id="KAG5623592.1"/>
    </source>
</evidence>
<name>A0A9J6AG89_SOLCO</name>
<dbReference type="Proteomes" id="UP000824120">
    <property type="component" value="Chromosome 2"/>
</dbReference>
<accession>A0A9J6AG89</accession>
<sequence>MPVGKPSLPPAPQPTPGLHQYTRTWATSTWSSICHRSILVTCGSHGKEAADLSPVKGATMLACAPLPRVATAAEDITEEAISECLSLLPLNSRGSKSNLPWLQLGNVLIIIVLCMCGI</sequence>